<dbReference type="KEGG" id="tbl:TBLA_0B00500"/>
<dbReference type="AlphaFoldDB" id="I2GXP2"/>
<name>I2GXP2_HENB6</name>
<evidence type="ECO:0000256" key="1">
    <source>
        <dbReference type="SAM" id="MobiDB-lite"/>
    </source>
</evidence>
<proteinExistence type="predicted"/>
<feature type="compositionally biased region" description="Basic and acidic residues" evidence="1">
    <location>
        <begin position="248"/>
        <end position="268"/>
    </location>
</feature>
<dbReference type="SUPFAM" id="SSF68906">
    <property type="entry name" value="SAP domain"/>
    <property type="match status" value="1"/>
</dbReference>
<evidence type="ECO:0000313" key="4">
    <source>
        <dbReference type="Proteomes" id="UP000002866"/>
    </source>
</evidence>
<dbReference type="Gene3D" id="1.10.720.30">
    <property type="entry name" value="SAP domain"/>
    <property type="match status" value="1"/>
</dbReference>
<feature type="domain" description="SAP" evidence="2">
    <location>
        <begin position="56"/>
        <end position="90"/>
    </location>
</feature>
<organism evidence="3 4">
    <name type="scientific">Henningerozyma blattae (strain ATCC 34711 / CBS 6284 / DSM 70876 / NBRC 10599 / NRRL Y-10934 / UCD 77-7)</name>
    <name type="common">Yeast</name>
    <name type="synonym">Tetrapisispora blattae</name>
    <dbReference type="NCBI Taxonomy" id="1071380"/>
    <lineage>
        <taxon>Eukaryota</taxon>
        <taxon>Fungi</taxon>
        <taxon>Dikarya</taxon>
        <taxon>Ascomycota</taxon>
        <taxon>Saccharomycotina</taxon>
        <taxon>Saccharomycetes</taxon>
        <taxon>Saccharomycetales</taxon>
        <taxon>Saccharomycetaceae</taxon>
        <taxon>Henningerozyma</taxon>
    </lineage>
</organism>
<sequence>MNSSYSLVTKLFSKSSSNIPRLLVKNALPSRSFNNSSLRLASSQLPIDQAQLTHDFQGLSLKDLKKQCALRGLKVSGKKSILLGRLIEFDTTSPLNIPKASIDSLKNTPIQNAKVPAALKKLQNLKNKNNIKHSKEEILGDSNTSPIVKSTPVSADPSPCEAKSTETIEQVQKPTNKIHQAIDQTTNSETKKYELEQQSKSINDACIAPEKDVVESNNLNIELSAQDNLKAHTNKTNQEEITRQIKEEELAKKSEHEELAKKAERDELTSEPNESNMLKQSTLNKKPKSNENSKPESVIIEQPRTPVTNFSKQNYKNSKPNATTVITLGALAALWWGLHDARVKKNDEEGK</sequence>
<feature type="compositionally biased region" description="Polar residues" evidence="1">
    <location>
        <begin position="270"/>
        <end position="283"/>
    </location>
</feature>
<dbReference type="Pfam" id="PF02037">
    <property type="entry name" value="SAP"/>
    <property type="match status" value="1"/>
</dbReference>
<feature type="compositionally biased region" description="Polar residues" evidence="1">
    <location>
        <begin position="305"/>
        <end position="315"/>
    </location>
</feature>
<dbReference type="SMART" id="SM00513">
    <property type="entry name" value="SAP"/>
    <property type="match status" value="1"/>
</dbReference>
<evidence type="ECO:0000313" key="3">
    <source>
        <dbReference type="EMBL" id="CCH58894.1"/>
    </source>
</evidence>
<evidence type="ECO:0000259" key="2">
    <source>
        <dbReference type="PROSITE" id="PS50800"/>
    </source>
</evidence>
<dbReference type="GeneID" id="14494247"/>
<accession>I2GXP2</accession>
<feature type="compositionally biased region" description="Polar residues" evidence="1">
    <location>
        <begin position="141"/>
        <end position="153"/>
    </location>
</feature>
<dbReference type="RefSeq" id="XP_004178413.1">
    <property type="nucleotide sequence ID" value="XM_004178365.1"/>
</dbReference>
<dbReference type="InParanoid" id="I2GXP2"/>
<dbReference type="Proteomes" id="UP000002866">
    <property type="component" value="Chromosome 2"/>
</dbReference>
<keyword evidence="4" id="KW-1185">Reference proteome</keyword>
<dbReference type="InterPro" id="IPR036361">
    <property type="entry name" value="SAP_dom_sf"/>
</dbReference>
<dbReference type="HOGENOM" id="CLU_790307_0_0_1"/>
<protein>
    <recommendedName>
        <fullName evidence="2">SAP domain-containing protein</fullName>
    </recommendedName>
</protein>
<feature type="region of interest" description="Disordered" evidence="1">
    <location>
        <begin position="141"/>
        <end position="160"/>
    </location>
</feature>
<dbReference type="EMBL" id="HE806317">
    <property type="protein sequence ID" value="CCH58894.1"/>
    <property type="molecule type" value="Genomic_DNA"/>
</dbReference>
<feature type="region of interest" description="Disordered" evidence="1">
    <location>
        <begin position="248"/>
        <end position="315"/>
    </location>
</feature>
<gene>
    <name evidence="3" type="primary">TBLA0B00500</name>
    <name evidence="3" type="ORF">TBLA_0B00500</name>
</gene>
<reference evidence="3 4" key="1">
    <citation type="journal article" date="2011" name="Proc. Natl. Acad. Sci. U.S.A.">
        <title>Evolutionary erosion of yeast sex chromosomes by mating-type switching accidents.</title>
        <authorList>
            <person name="Gordon J.L."/>
            <person name="Armisen D."/>
            <person name="Proux-Wera E."/>
            <person name="Oheigeartaigh S.S."/>
            <person name="Byrne K.P."/>
            <person name="Wolfe K.H."/>
        </authorList>
    </citation>
    <scope>NUCLEOTIDE SEQUENCE [LARGE SCALE GENOMIC DNA]</scope>
    <source>
        <strain evidence="4">ATCC 34711 / CBS 6284 / DSM 70876 / NBRC 10599 / NRRL Y-10934 / UCD 77-7</strain>
    </source>
</reference>
<dbReference type="InterPro" id="IPR003034">
    <property type="entry name" value="SAP_dom"/>
</dbReference>
<dbReference type="OrthoDB" id="3993201at2759"/>
<dbReference type="PROSITE" id="PS50800">
    <property type="entry name" value="SAP"/>
    <property type="match status" value="1"/>
</dbReference>